<dbReference type="EMBL" id="JYDT01000080">
    <property type="protein sequence ID" value="KRY85954.1"/>
    <property type="molecule type" value="Genomic_DNA"/>
</dbReference>
<sequence length="88" mass="10350">MNDAICMRAKSRWQKDSSLFVLALLAFIQSWLIYKEHVQTVIVEQNQCFVVIKSPRQWNPYFVSLLLNKQKVTKQKKSVLETQLTSAY</sequence>
<reference evidence="1 2" key="1">
    <citation type="submission" date="2015-01" db="EMBL/GenBank/DDBJ databases">
        <title>Evolution of Trichinella species and genotypes.</title>
        <authorList>
            <person name="Korhonen P.K."/>
            <person name="Edoardo P."/>
            <person name="Giuseppe L.R."/>
            <person name="Gasser R.B."/>
        </authorList>
    </citation>
    <scope>NUCLEOTIDE SEQUENCE [LARGE SCALE GENOMIC DNA]</scope>
    <source>
        <strain evidence="1">ISS470</strain>
    </source>
</reference>
<dbReference type="AlphaFoldDB" id="A0A0V1FJ11"/>
<accession>A0A0V1FJ11</accession>
<evidence type="ECO:0000313" key="2">
    <source>
        <dbReference type="Proteomes" id="UP000054995"/>
    </source>
</evidence>
<gene>
    <name evidence="1" type="ORF">T4D_6170</name>
</gene>
<dbReference type="Proteomes" id="UP000054995">
    <property type="component" value="Unassembled WGS sequence"/>
</dbReference>
<dbReference type="OrthoDB" id="10482141at2759"/>
<protein>
    <submittedName>
        <fullName evidence="1">Uncharacterized protein</fullName>
    </submittedName>
</protein>
<proteinExistence type="predicted"/>
<evidence type="ECO:0000313" key="1">
    <source>
        <dbReference type="EMBL" id="KRY85954.1"/>
    </source>
</evidence>
<comment type="caution">
    <text evidence="1">The sequence shown here is derived from an EMBL/GenBank/DDBJ whole genome shotgun (WGS) entry which is preliminary data.</text>
</comment>
<organism evidence="1 2">
    <name type="scientific">Trichinella pseudospiralis</name>
    <name type="common">Parasitic roundworm</name>
    <dbReference type="NCBI Taxonomy" id="6337"/>
    <lineage>
        <taxon>Eukaryota</taxon>
        <taxon>Metazoa</taxon>
        <taxon>Ecdysozoa</taxon>
        <taxon>Nematoda</taxon>
        <taxon>Enoplea</taxon>
        <taxon>Dorylaimia</taxon>
        <taxon>Trichinellida</taxon>
        <taxon>Trichinellidae</taxon>
        <taxon>Trichinella</taxon>
    </lineage>
</organism>
<name>A0A0V1FJ11_TRIPS</name>
<keyword evidence="2" id="KW-1185">Reference proteome</keyword>